<feature type="region of interest" description="Disordered" evidence="1">
    <location>
        <begin position="453"/>
        <end position="512"/>
    </location>
</feature>
<evidence type="ECO:0000313" key="2">
    <source>
        <dbReference type="EMBL" id="CAH1405080.1"/>
    </source>
</evidence>
<feature type="region of interest" description="Disordered" evidence="1">
    <location>
        <begin position="110"/>
        <end position="152"/>
    </location>
</feature>
<feature type="compositionally biased region" description="Polar residues" evidence="1">
    <location>
        <begin position="479"/>
        <end position="488"/>
    </location>
</feature>
<feature type="compositionally biased region" description="Polar residues" evidence="1">
    <location>
        <begin position="126"/>
        <end position="152"/>
    </location>
</feature>
<sequence>MDKRKPSEAVLVKKILLLRQKYKQQNKEERIFMKRNKKLVKEIQYLKERSKSLNDERLTLQKDVYDKKYAKAGSEGSNIALKNSLSSFLNDLHALQTKVINSWKENQKESLVGNRHSSKKPAESCPQESVEQQTLSEDLGSQSRGSSPLKEVSNSQNGIMVCKIEALNGHEVEPVLTNHCDLSESKEELTLLLSSFCRRDTVPIDKPTGPVYQEYENMQLDKTCKPDFQVSENVSLERTCEPEYQEPENVSVEKTIKPDLQEPQKVLLERISNSEPEFQESENVSLEETCETDFHKSPNLSLERTCELDHQESANVSLEVTCEPDHQESENVLLERACNYQKSKNEVQTIRPIEEEPFHGFQEDSNEKAKFTEMIARLSAKHDSLESLRNYEIAQSLTVFESNPEITTKEAVITSTLEVDLSKYYKIQQLEVSIPRLDLSAYPSLNSTIEIPKKDVSRRRKSMKSNQDEDRNKRDATPDSASESSNNVRLPRRARNAVSYKEKPLKMKLRRS</sequence>
<protein>
    <submittedName>
        <fullName evidence="2">Uncharacterized protein</fullName>
    </submittedName>
</protein>
<dbReference type="Proteomes" id="UP001152798">
    <property type="component" value="Chromosome 6"/>
</dbReference>
<organism evidence="2 3">
    <name type="scientific">Nezara viridula</name>
    <name type="common">Southern green stink bug</name>
    <name type="synonym">Cimex viridulus</name>
    <dbReference type="NCBI Taxonomy" id="85310"/>
    <lineage>
        <taxon>Eukaryota</taxon>
        <taxon>Metazoa</taxon>
        <taxon>Ecdysozoa</taxon>
        <taxon>Arthropoda</taxon>
        <taxon>Hexapoda</taxon>
        <taxon>Insecta</taxon>
        <taxon>Pterygota</taxon>
        <taxon>Neoptera</taxon>
        <taxon>Paraneoptera</taxon>
        <taxon>Hemiptera</taxon>
        <taxon>Heteroptera</taxon>
        <taxon>Panheteroptera</taxon>
        <taxon>Pentatomomorpha</taxon>
        <taxon>Pentatomoidea</taxon>
        <taxon>Pentatomidae</taxon>
        <taxon>Pentatominae</taxon>
        <taxon>Nezara</taxon>
    </lineage>
</organism>
<feature type="compositionally biased region" description="Basic and acidic residues" evidence="1">
    <location>
        <begin position="466"/>
        <end position="477"/>
    </location>
</feature>
<reference evidence="2" key="1">
    <citation type="submission" date="2022-01" db="EMBL/GenBank/DDBJ databases">
        <authorList>
            <person name="King R."/>
        </authorList>
    </citation>
    <scope>NUCLEOTIDE SEQUENCE</scope>
</reference>
<evidence type="ECO:0000256" key="1">
    <source>
        <dbReference type="SAM" id="MobiDB-lite"/>
    </source>
</evidence>
<gene>
    <name evidence="2" type="ORF">NEZAVI_LOCUS13368</name>
</gene>
<evidence type="ECO:0000313" key="3">
    <source>
        <dbReference type="Proteomes" id="UP001152798"/>
    </source>
</evidence>
<name>A0A9P0HND2_NEZVI</name>
<keyword evidence="3" id="KW-1185">Reference proteome</keyword>
<accession>A0A9P0HND2</accession>
<dbReference type="AlphaFoldDB" id="A0A9P0HND2"/>
<dbReference type="OrthoDB" id="6625005at2759"/>
<proteinExistence type="predicted"/>
<dbReference type="EMBL" id="OV725082">
    <property type="protein sequence ID" value="CAH1405080.1"/>
    <property type="molecule type" value="Genomic_DNA"/>
</dbReference>